<feature type="transmembrane region" description="Helical" evidence="7">
    <location>
        <begin position="353"/>
        <end position="373"/>
    </location>
</feature>
<feature type="transmembrane region" description="Helical" evidence="7">
    <location>
        <begin position="226"/>
        <end position="252"/>
    </location>
</feature>
<evidence type="ECO:0000256" key="4">
    <source>
        <dbReference type="ARBA" id="ARBA00022692"/>
    </source>
</evidence>
<dbReference type="Proteomes" id="UP000287171">
    <property type="component" value="Unassembled WGS sequence"/>
</dbReference>
<protein>
    <submittedName>
        <fullName evidence="8">MFS transporter</fullName>
    </submittedName>
</protein>
<comment type="subcellular location">
    <subcellularLocation>
        <location evidence="1">Cell membrane</location>
        <topology evidence="1">Multi-pass membrane protein</topology>
    </subcellularLocation>
</comment>
<feature type="transmembrane region" description="Helical" evidence="7">
    <location>
        <begin position="258"/>
        <end position="277"/>
    </location>
</feature>
<dbReference type="EMBL" id="BIFT01000002">
    <property type="protein sequence ID" value="GCE31617.1"/>
    <property type="molecule type" value="Genomic_DNA"/>
</dbReference>
<keyword evidence="3" id="KW-1003">Cell membrane</keyword>
<keyword evidence="9" id="KW-1185">Reference proteome</keyword>
<dbReference type="InterPro" id="IPR036259">
    <property type="entry name" value="MFS_trans_sf"/>
</dbReference>
<name>A0A402BJU0_9CHLR</name>
<evidence type="ECO:0000313" key="8">
    <source>
        <dbReference type="EMBL" id="GCE31617.1"/>
    </source>
</evidence>
<keyword evidence="4 7" id="KW-0812">Transmembrane</keyword>
<dbReference type="SUPFAM" id="SSF103473">
    <property type="entry name" value="MFS general substrate transporter"/>
    <property type="match status" value="1"/>
</dbReference>
<dbReference type="GO" id="GO:0022857">
    <property type="term" value="F:transmembrane transporter activity"/>
    <property type="evidence" value="ECO:0007669"/>
    <property type="project" value="InterPro"/>
</dbReference>
<evidence type="ECO:0000256" key="7">
    <source>
        <dbReference type="SAM" id="Phobius"/>
    </source>
</evidence>
<evidence type="ECO:0000256" key="6">
    <source>
        <dbReference type="ARBA" id="ARBA00023136"/>
    </source>
</evidence>
<reference evidence="9" key="1">
    <citation type="submission" date="2018-12" db="EMBL/GenBank/DDBJ databases">
        <title>Tengunoibacter tsumagoiensis gen. nov., sp. nov., Dictyobacter kobayashii sp. nov., D. alpinus sp. nov., and D. joshuensis sp. nov. and description of Dictyobacteraceae fam. nov. within the order Ktedonobacterales isolated from Tengu-no-mugimeshi.</title>
        <authorList>
            <person name="Wang C.M."/>
            <person name="Zheng Y."/>
            <person name="Sakai Y."/>
            <person name="Toyoda A."/>
            <person name="Minakuchi Y."/>
            <person name="Abe K."/>
            <person name="Yokota A."/>
            <person name="Yabe S."/>
        </authorList>
    </citation>
    <scope>NUCLEOTIDE SEQUENCE [LARGE SCALE GENOMIC DNA]</scope>
    <source>
        <strain evidence="9">Uno16</strain>
    </source>
</reference>
<keyword evidence="5 7" id="KW-1133">Transmembrane helix</keyword>
<dbReference type="OrthoDB" id="9775268at2"/>
<feature type="transmembrane region" description="Helical" evidence="7">
    <location>
        <begin position="16"/>
        <end position="43"/>
    </location>
</feature>
<comment type="caution">
    <text evidence="8">The sequence shown here is derived from an EMBL/GenBank/DDBJ whole genome shotgun (WGS) entry which is preliminary data.</text>
</comment>
<accession>A0A402BJU0</accession>
<evidence type="ECO:0000313" key="9">
    <source>
        <dbReference type="Proteomes" id="UP000287171"/>
    </source>
</evidence>
<keyword evidence="2" id="KW-0813">Transport</keyword>
<dbReference type="PANTHER" id="PTHR43266">
    <property type="entry name" value="MACROLIDE-EFFLUX PROTEIN"/>
    <property type="match status" value="1"/>
</dbReference>
<dbReference type="Gene3D" id="1.20.1250.20">
    <property type="entry name" value="MFS general substrate transporter like domains"/>
    <property type="match status" value="1"/>
</dbReference>
<feature type="transmembrane region" description="Helical" evidence="7">
    <location>
        <begin position="311"/>
        <end position="332"/>
    </location>
</feature>
<gene>
    <name evidence="8" type="ORF">KDA_71010</name>
</gene>
<dbReference type="GO" id="GO:0005886">
    <property type="term" value="C:plasma membrane"/>
    <property type="evidence" value="ECO:0007669"/>
    <property type="project" value="UniProtKB-SubCell"/>
</dbReference>
<evidence type="ECO:0000256" key="2">
    <source>
        <dbReference type="ARBA" id="ARBA00022448"/>
    </source>
</evidence>
<dbReference type="InterPro" id="IPR011701">
    <property type="entry name" value="MFS"/>
</dbReference>
<keyword evidence="6 7" id="KW-0472">Membrane</keyword>
<sequence>MEQKSYSNSLWKNRDFLLLWSGQTLSSVGTAVSLLAFPLLILAVTHSPAQAGFISAMRSLTYLLFVLPAGALVDRWDRKRVMIVCDSARLLGMASIFFLGISGKLTIEVLYITGFIDVLFGTFFSIAEVTCLPQVVDKEQLPSAMGYTQATVGIMNLLGSPLGGLLFSIQMVVPFLTDAITYLFSLCSLLLMRVPFQEQREATKQHLLKDIVEGLGWLWRQPLLRAMALTTAGNVFFGAGQTLIIIIIAQSQQASSEVIGIILSIGGIGGIIGSMVATKVQRHVRFAFVILGILWLDVLLWMPLILLPAPLLLGCIVGFSYLLSPIYNIVNIGYRFKLTPDVLRGRVNSVSRLISNGLAPLGLTLTGLLLQYAGPKTTVLLAVIGQLVLALFAMLSRSIRHAHTLDISQHN</sequence>
<evidence type="ECO:0000256" key="1">
    <source>
        <dbReference type="ARBA" id="ARBA00004651"/>
    </source>
</evidence>
<dbReference type="Pfam" id="PF07690">
    <property type="entry name" value="MFS_1"/>
    <property type="match status" value="1"/>
</dbReference>
<dbReference type="PANTHER" id="PTHR43266:SF7">
    <property type="entry name" value="TRANSPORTER, PUTATIVE-RELATED"/>
    <property type="match status" value="1"/>
</dbReference>
<evidence type="ECO:0000256" key="3">
    <source>
        <dbReference type="ARBA" id="ARBA00022475"/>
    </source>
</evidence>
<dbReference type="AlphaFoldDB" id="A0A402BJU0"/>
<organism evidence="8 9">
    <name type="scientific">Dictyobacter alpinus</name>
    <dbReference type="NCBI Taxonomy" id="2014873"/>
    <lineage>
        <taxon>Bacteria</taxon>
        <taxon>Bacillati</taxon>
        <taxon>Chloroflexota</taxon>
        <taxon>Ktedonobacteria</taxon>
        <taxon>Ktedonobacterales</taxon>
        <taxon>Dictyobacteraceae</taxon>
        <taxon>Dictyobacter</taxon>
    </lineage>
</organism>
<feature type="transmembrane region" description="Helical" evidence="7">
    <location>
        <begin position="179"/>
        <end position="196"/>
    </location>
</feature>
<feature type="transmembrane region" description="Helical" evidence="7">
    <location>
        <begin position="49"/>
        <end position="69"/>
    </location>
</feature>
<dbReference type="RefSeq" id="WP_126631562.1">
    <property type="nucleotide sequence ID" value="NZ_BIFT01000002.1"/>
</dbReference>
<feature type="transmembrane region" description="Helical" evidence="7">
    <location>
        <begin position="379"/>
        <end position="395"/>
    </location>
</feature>
<dbReference type="CDD" id="cd06173">
    <property type="entry name" value="MFS_MefA_like"/>
    <property type="match status" value="1"/>
</dbReference>
<feature type="transmembrane region" description="Helical" evidence="7">
    <location>
        <begin position="284"/>
        <end position="305"/>
    </location>
</feature>
<evidence type="ECO:0000256" key="5">
    <source>
        <dbReference type="ARBA" id="ARBA00022989"/>
    </source>
</evidence>
<proteinExistence type="predicted"/>